<comment type="caution">
    <text evidence="1">The sequence shown here is derived from an EMBL/GenBank/DDBJ whole genome shotgun (WGS) entry which is preliminary data.</text>
</comment>
<dbReference type="EMBL" id="WKZA01000024">
    <property type="protein sequence ID" value="MSA94822.1"/>
    <property type="molecule type" value="Genomic_DNA"/>
</dbReference>
<proteinExistence type="predicted"/>
<name>A0A7K0IBL3_9ACTN</name>
<accession>A0A7K0IBL3</accession>
<evidence type="ECO:0000313" key="2">
    <source>
        <dbReference type="Proteomes" id="UP000462865"/>
    </source>
</evidence>
<dbReference type="AlphaFoldDB" id="A0A7K0IBL3"/>
<evidence type="ECO:0008006" key="3">
    <source>
        <dbReference type="Google" id="ProtNLM"/>
    </source>
</evidence>
<protein>
    <recommendedName>
        <fullName evidence="3">SEC-C domain-containing protein</fullName>
    </recommendedName>
</protein>
<dbReference type="RefSeq" id="WP_154270362.1">
    <property type="nucleotide sequence ID" value="NZ_WKZA01000024.1"/>
</dbReference>
<dbReference type="Proteomes" id="UP000462865">
    <property type="component" value="Unassembled WGS sequence"/>
</dbReference>
<evidence type="ECO:0000313" key="1">
    <source>
        <dbReference type="EMBL" id="MSA94822.1"/>
    </source>
</evidence>
<reference evidence="1 2" key="1">
    <citation type="journal article" date="2019" name="Nat. Med.">
        <title>A library of human gut bacterial isolates paired with longitudinal multiomics data enables mechanistic microbiome research.</title>
        <authorList>
            <person name="Poyet M."/>
            <person name="Groussin M."/>
            <person name="Gibbons S.M."/>
            <person name="Avila-Pacheco J."/>
            <person name="Jiang X."/>
            <person name="Kearney S.M."/>
            <person name="Perrotta A.R."/>
            <person name="Berdy B."/>
            <person name="Zhao S."/>
            <person name="Lieberman T.D."/>
            <person name="Swanson P.K."/>
            <person name="Smith M."/>
            <person name="Roesemann S."/>
            <person name="Alexander J.E."/>
            <person name="Rich S.A."/>
            <person name="Livny J."/>
            <person name="Vlamakis H."/>
            <person name="Clish C."/>
            <person name="Bullock K."/>
            <person name="Deik A."/>
            <person name="Scott J."/>
            <person name="Pierce K.A."/>
            <person name="Xavier R.J."/>
            <person name="Alm E.J."/>
        </authorList>
    </citation>
    <scope>NUCLEOTIDE SEQUENCE [LARGE SCALE GENOMIC DNA]</scope>
    <source>
        <strain evidence="1 2">BIOML-A1</strain>
    </source>
</reference>
<sequence length="205" mass="23547">MKELDDGEVCPCGRGMSYAECCKSNGIRWYRDGDALRQQYEAQLPQEGIESFEKYKQKFFTLFGREPVDGDLLLFDVSAHDSEFFRKGITFLRNLGLPKEWIYAYYRTDGLMPTIENEKYLSKNDLDLFGDYCREYTDLMDADFGDGQINVLLLTSIANEMLESTCDTTLVHVLSGLEYFLNTISDKKGYIVNPPNSLNEYSSVD</sequence>
<gene>
    <name evidence="1" type="ORF">GKG38_07070</name>
</gene>
<organism evidence="1 2">
    <name type="scientific">Gordonibacter urolithinfaciens</name>
    <dbReference type="NCBI Taxonomy" id="1335613"/>
    <lineage>
        <taxon>Bacteria</taxon>
        <taxon>Bacillati</taxon>
        <taxon>Actinomycetota</taxon>
        <taxon>Coriobacteriia</taxon>
        <taxon>Eggerthellales</taxon>
        <taxon>Eggerthellaceae</taxon>
        <taxon>Gordonibacter</taxon>
    </lineage>
</organism>